<accession>A0ABT0CEW9</accession>
<dbReference type="RefSeq" id="WP_244352763.1">
    <property type="nucleotide sequence ID" value="NZ_JAFIRA010000057.1"/>
</dbReference>
<evidence type="ECO:0000256" key="3">
    <source>
        <dbReference type="ARBA" id="ARBA00035643"/>
    </source>
</evidence>
<comment type="similarity">
    <text evidence="3">Belongs to the gas vesicle GvpF/GvpL family.</text>
</comment>
<comment type="caution">
    <text evidence="4">The sequence shown here is derived from an EMBL/GenBank/DDBJ whole genome shotgun (WGS) entry which is preliminary data.</text>
</comment>
<dbReference type="Proteomes" id="UP000830835">
    <property type="component" value="Unassembled WGS sequence"/>
</dbReference>
<gene>
    <name evidence="4" type="ORF">JX360_15635</name>
</gene>
<reference evidence="4" key="1">
    <citation type="submission" date="2021-02" db="EMBL/GenBank/DDBJ databases">
        <title>The CRISPR/cas machinery reduction and long-range gene transfer in the hot spring cyanobacterium Synechococcus.</title>
        <authorList>
            <person name="Dvorak P."/>
            <person name="Jahodarova E."/>
            <person name="Hasler P."/>
            <person name="Poulickova A."/>
        </authorList>
    </citation>
    <scope>NUCLEOTIDE SEQUENCE</scope>
    <source>
        <strain evidence="4">Rupite</strain>
    </source>
</reference>
<evidence type="ECO:0000256" key="1">
    <source>
        <dbReference type="ARBA" id="ARBA00022987"/>
    </source>
</evidence>
<dbReference type="EMBL" id="JAFIRA010000057">
    <property type="protein sequence ID" value="MCJ2544320.1"/>
    <property type="molecule type" value="Genomic_DNA"/>
</dbReference>
<proteinExistence type="inferred from homology"/>
<keyword evidence="5" id="KW-1185">Reference proteome</keyword>
<organism evidence="4 5">
    <name type="scientific">Thermostichus vulcanus str. 'Rupite'</name>
    <dbReference type="NCBI Taxonomy" id="2813851"/>
    <lineage>
        <taxon>Bacteria</taxon>
        <taxon>Bacillati</taxon>
        <taxon>Cyanobacteriota</taxon>
        <taxon>Cyanophyceae</taxon>
        <taxon>Thermostichales</taxon>
        <taxon>Thermostichaceae</taxon>
        <taxon>Thermostichus</taxon>
    </lineage>
</organism>
<protein>
    <submittedName>
        <fullName evidence="4">GvpL/GvpF family gas vesicle protein</fullName>
    </submittedName>
</protein>
<evidence type="ECO:0000256" key="2">
    <source>
        <dbReference type="ARBA" id="ARBA00035108"/>
    </source>
</evidence>
<evidence type="ECO:0000313" key="4">
    <source>
        <dbReference type="EMBL" id="MCJ2544320.1"/>
    </source>
</evidence>
<comment type="subcellular location">
    <subcellularLocation>
        <location evidence="2">Gas vesicle</location>
    </subcellularLocation>
</comment>
<dbReference type="PANTHER" id="PTHR36852:SF1">
    <property type="entry name" value="PROTEIN GVPL 2"/>
    <property type="match status" value="1"/>
</dbReference>
<dbReference type="Pfam" id="PF06386">
    <property type="entry name" value="GvpL_GvpF"/>
    <property type="match status" value="1"/>
</dbReference>
<keyword evidence="1" id="KW-0304">Gas vesicle</keyword>
<name>A0ABT0CEW9_THEVL</name>
<dbReference type="InterPro" id="IPR009430">
    <property type="entry name" value="GvpL/GvpF"/>
</dbReference>
<evidence type="ECO:0000313" key="5">
    <source>
        <dbReference type="Proteomes" id="UP000830835"/>
    </source>
</evidence>
<sequence length="242" mass="27006">MSALYLYGIVAAPGPRHLNAVGLDKQPVHIHLLGSLAFLYSAAQQERYLASRANLLAHEAVLEKVMSEGHSALLPLQFGLVVGSWEQVERDLVEPRLADLLALLQHLEGKREVGVKVFWDPEQELQLGLAENPALKAKRDEMAGAPLGLDAVVQIGRALEQLLEQRREHIAQSFTTALSPLASDRVEGELLTENMAYNGSFLINWEDEPSFAQKVEELDQAFQGRLRIRYNNFTAPYNFVKL</sequence>
<dbReference type="PANTHER" id="PTHR36852">
    <property type="entry name" value="PROTEIN GVPL 2"/>
    <property type="match status" value="1"/>
</dbReference>